<keyword evidence="5" id="KW-0378">Hydrolase</keyword>
<comment type="catalytic activity">
    <reaction evidence="6">
        <text>isochorismate + H2O = (2S,3S)-2,3-dihydroxy-2,3-dihydrobenzoate + pyruvate</text>
        <dbReference type="Rhea" id="RHEA:11112"/>
        <dbReference type="ChEBI" id="CHEBI:15361"/>
        <dbReference type="ChEBI" id="CHEBI:15377"/>
        <dbReference type="ChEBI" id="CHEBI:29780"/>
        <dbReference type="ChEBI" id="CHEBI:58764"/>
        <dbReference type="EC" id="3.3.2.1"/>
    </reaction>
</comment>
<feature type="modified residue" description="O-(pantetheine 4'-phosphoryl)serine" evidence="7">
    <location>
        <position position="249"/>
    </location>
</feature>
<dbReference type="InterPro" id="IPR016291">
    <property type="entry name" value="Isochorismatase"/>
</dbReference>
<name>A0A2D0JW69_9GAMM</name>
<evidence type="ECO:0000256" key="2">
    <source>
        <dbReference type="ARBA" id="ARBA00012100"/>
    </source>
</evidence>
<evidence type="ECO:0000256" key="5">
    <source>
        <dbReference type="ARBA" id="ARBA00022801"/>
    </source>
</evidence>
<organism evidence="9 10">
    <name type="scientific">Xenorhabdus miraniensis</name>
    <dbReference type="NCBI Taxonomy" id="351674"/>
    <lineage>
        <taxon>Bacteria</taxon>
        <taxon>Pseudomonadati</taxon>
        <taxon>Pseudomonadota</taxon>
        <taxon>Gammaproteobacteria</taxon>
        <taxon>Enterobacterales</taxon>
        <taxon>Morganellaceae</taxon>
        <taxon>Xenorhabdus</taxon>
    </lineage>
</organism>
<dbReference type="InterPro" id="IPR036380">
    <property type="entry name" value="Isochorismatase-like_sf"/>
</dbReference>
<dbReference type="InterPro" id="IPR009081">
    <property type="entry name" value="PP-bd_ACP"/>
</dbReference>
<dbReference type="Pfam" id="PF00550">
    <property type="entry name" value="PP-binding"/>
    <property type="match status" value="1"/>
</dbReference>
<comment type="pathway">
    <text evidence="1">Siderophore biosynthesis.</text>
</comment>
<proteinExistence type="predicted"/>
<dbReference type="InterPro" id="IPR000868">
    <property type="entry name" value="Isochorismatase-like_dom"/>
</dbReference>
<dbReference type="PIRSF" id="PIRSF001111">
    <property type="entry name" value="Isochorismatase"/>
    <property type="match status" value="1"/>
</dbReference>
<dbReference type="Proteomes" id="UP000221980">
    <property type="component" value="Unassembled WGS sequence"/>
</dbReference>
<dbReference type="PRINTS" id="PR01398">
    <property type="entry name" value="ISCHRISMTASE"/>
</dbReference>
<keyword evidence="10" id="KW-1185">Reference proteome</keyword>
<dbReference type="InterPro" id="IPR050272">
    <property type="entry name" value="Isochorismatase-like_hydrls"/>
</dbReference>
<dbReference type="Gene3D" id="1.10.1200.10">
    <property type="entry name" value="ACP-like"/>
    <property type="match status" value="1"/>
</dbReference>
<evidence type="ECO:0000256" key="6">
    <source>
        <dbReference type="ARBA" id="ARBA00048590"/>
    </source>
</evidence>
<evidence type="ECO:0000313" key="10">
    <source>
        <dbReference type="Proteomes" id="UP000221980"/>
    </source>
</evidence>
<dbReference type="PANTHER" id="PTHR43540">
    <property type="entry name" value="PEROXYUREIDOACRYLATE/UREIDOACRYLATE AMIDOHYDROLASE-RELATED"/>
    <property type="match status" value="1"/>
</dbReference>
<dbReference type="SUPFAM" id="SSF47336">
    <property type="entry name" value="ACP-like"/>
    <property type="match status" value="1"/>
</dbReference>
<dbReference type="Gene3D" id="3.40.50.850">
    <property type="entry name" value="Isochorismatase-like"/>
    <property type="match status" value="1"/>
</dbReference>
<dbReference type="PROSITE" id="PS50075">
    <property type="entry name" value="CARRIER"/>
    <property type="match status" value="1"/>
</dbReference>
<dbReference type="InterPro" id="IPR036736">
    <property type="entry name" value="ACP-like_sf"/>
</dbReference>
<dbReference type="EMBL" id="NITZ01000001">
    <property type="protein sequence ID" value="PHM50617.1"/>
    <property type="molecule type" value="Genomic_DNA"/>
</dbReference>
<dbReference type="AlphaFoldDB" id="A0A2D0JW69"/>
<evidence type="ECO:0000256" key="3">
    <source>
        <dbReference type="ARBA" id="ARBA00022450"/>
    </source>
</evidence>
<dbReference type="PANTHER" id="PTHR43540:SF3">
    <property type="entry name" value="ENTEROBACTIN SYNTHASE COMPONENT B"/>
    <property type="match status" value="1"/>
</dbReference>
<evidence type="ECO:0000256" key="7">
    <source>
        <dbReference type="PIRSR" id="PIRSR001111-50"/>
    </source>
</evidence>
<evidence type="ECO:0000256" key="4">
    <source>
        <dbReference type="ARBA" id="ARBA00022553"/>
    </source>
</evidence>
<sequence>MSIPTLNDYFLPTTQELPTNKVNWPLDGKRAALLIHDMQNYFLSFWQADSLLVKQVINNIVLLKSKCKKQGIPVFYTAQPNHQSDAERGLLNDMWGAGLNQHPEQHSITDALIPESDDIVLTKWRYSAFQRSDFEQQLKELGRDQLIISGIYAHIGCMTTATDAFMRDIQPFFVADALADFSHDEHIMALRYIAGRCGRVLTTETLLNEISPQSEWTRERLRAEILPLLDDDCGDIDDHENMLDYGLDSVKIMSLVTRWNHENHNITFISLVKTPTLANWLALLTEREEFRQ</sequence>
<comment type="cofactor">
    <cofactor evidence="7">
        <name>pantetheine 4'-phosphate</name>
        <dbReference type="ChEBI" id="CHEBI:47942"/>
    </cofactor>
    <text evidence="7">Binds 1 phosphopantetheine covalently.</text>
</comment>
<dbReference type="SUPFAM" id="SSF52499">
    <property type="entry name" value="Isochorismatase-like hydrolases"/>
    <property type="match status" value="1"/>
</dbReference>
<accession>A0A2D0JW69</accession>
<dbReference type="Pfam" id="PF00857">
    <property type="entry name" value="Isochorismatase"/>
    <property type="match status" value="1"/>
</dbReference>
<evidence type="ECO:0000256" key="1">
    <source>
        <dbReference type="ARBA" id="ARBA00004924"/>
    </source>
</evidence>
<comment type="caution">
    <text evidence="9">The sequence shown here is derived from an EMBL/GenBank/DDBJ whole genome shotgun (WGS) entry which is preliminary data.</text>
</comment>
<protein>
    <recommendedName>
        <fullName evidence="2">isochorismatase</fullName>
        <ecNumber evidence="2">3.3.2.1</ecNumber>
    </recommendedName>
</protein>
<evidence type="ECO:0000259" key="8">
    <source>
        <dbReference type="PROSITE" id="PS50075"/>
    </source>
</evidence>
<feature type="domain" description="Carrier" evidence="8">
    <location>
        <begin position="212"/>
        <end position="288"/>
    </location>
</feature>
<dbReference type="RefSeq" id="WP_099112476.1">
    <property type="nucleotide sequence ID" value="NZ_CAWNQI010000001.1"/>
</dbReference>
<dbReference type="OrthoDB" id="5794853at2"/>
<dbReference type="GO" id="GO:0008908">
    <property type="term" value="F:isochorismatase activity"/>
    <property type="evidence" value="ECO:0007669"/>
    <property type="project" value="UniProtKB-EC"/>
</dbReference>
<reference evidence="9 10" key="1">
    <citation type="journal article" date="2017" name="Nat. Microbiol.">
        <title>Natural product diversity associated with the nematode symbionts Photorhabdus and Xenorhabdus.</title>
        <authorList>
            <person name="Tobias N.J."/>
            <person name="Wolff H."/>
            <person name="Djahanschiri B."/>
            <person name="Grundmann F."/>
            <person name="Kronenwerth M."/>
            <person name="Shi Y.M."/>
            <person name="Simonyi S."/>
            <person name="Grun P."/>
            <person name="Shapiro-Ilan D."/>
            <person name="Pidot S.J."/>
            <person name="Stinear T.P."/>
            <person name="Ebersberger I."/>
            <person name="Bode H.B."/>
        </authorList>
    </citation>
    <scope>NUCLEOTIDE SEQUENCE [LARGE SCALE GENOMIC DNA]</scope>
    <source>
        <strain evidence="9 10">DSM 17902</strain>
    </source>
</reference>
<keyword evidence="3 7" id="KW-0596">Phosphopantetheine</keyword>
<dbReference type="FunFam" id="3.40.50.850:FF:000002">
    <property type="entry name" value="Vibriobactin-specific isochorismatase"/>
    <property type="match status" value="1"/>
</dbReference>
<dbReference type="EC" id="3.3.2.1" evidence="2"/>
<evidence type="ECO:0000313" key="9">
    <source>
        <dbReference type="EMBL" id="PHM50617.1"/>
    </source>
</evidence>
<keyword evidence="4 7" id="KW-0597">Phosphoprotein</keyword>
<gene>
    <name evidence="9" type="ORF">Xmir_00019</name>
</gene>